<evidence type="ECO:0000256" key="3">
    <source>
        <dbReference type="ARBA" id="ARBA00022475"/>
    </source>
</evidence>
<keyword evidence="4 9" id="KW-0812">Transmembrane</keyword>
<feature type="domain" description="ABC transmembrane type-1" evidence="11">
    <location>
        <begin position="89"/>
        <end position="260"/>
    </location>
</feature>
<dbReference type="eggNOG" id="COG1132">
    <property type="taxonomic scope" value="Bacteria"/>
</dbReference>
<dbReference type="FunFam" id="3.40.50.300:FF:000299">
    <property type="entry name" value="ABC transporter ATP-binding protein/permease"/>
    <property type="match status" value="1"/>
</dbReference>
<reference evidence="12 13" key="1">
    <citation type="submission" date="2008-10" db="EMBL/GenBank/DDBJ databases">
        <title>Draft genome sequence of Desulvovibrio piger (ATCC 29098).</title>
        <authorList>
            <person name="Sudarsanam P."/>
            <person name="Ley R."/>
            <person name="Guruge J."/>
            <person name="Turnbaugh P.J."/>
            <person name="Mahowald M."/>
            <person name="Liep D."/>
            <person name="Gordon J."/>
        </authorList>
    </citation>
    <scope>NUCLEOTIDE SEQUENCE [LARGE SCALE GENOMIC DNA]</scope>
    <source>
        <strain evidence="12 13">ATCC 29098</strain>
    </source>
</reference>
<dbReference type="PANTHER" id="PTHR24221">
    <property type="entry name" value="ATP-BINDING CASSETTE SUB-FAMILY B"/>
    <property type="match status" value="1"/>
</dbReference>
<comment type="caution">
    <text evidence="12">The sequence shown here is derived from an EMBL/GenBank/DDBJ whole genome shotgun (WGS) entry which is preliminary data.</text>
</comment>
<feature type="domain" description="ABC transporter" evidence="10">
    <location>
        <begin position="365"/>
        <end position="604"/>
    </location>
</feature>
<evidence type="ECO:0000256" key="6">
    <source>
        <dbReference type="ARBA" id="ARBA00022840"/>
    </source>
</evidence>
<dbReference type="Gene3D" id="3.40.50.300">
    <property type="entry name" value="P-loop containing nucleotide triphosphate hydrolases"/>
    <property type="match status" value="1"/>
</dbReference>
<sequence length="607" mass="67939">MLKAQLVEAFKRIYCVLPSPLQRSFWTVMTLTVVVALTEFALAGAVSLLGVVLASPQTIVHNSIMQQLVLWLPALRPAMEDPRLLLALLLCLLCGTTLLKTVMLALLTWRQSRYSQMVSRHLGIRLYQGYMYAPYLWHTGQKVSDLITLLNWRANTGIFLFQSLQALSQLLVVATLLVAVCCMAPLAGILVVSITGVAAWGIFRCSRRWVRKFSQQCAAAQQDSMKLIHTGLNGIRDILICQQQENFIRQYTAAEQRFMQGQSVLPVFPPMPSWILEFVGITLLLGTVLLLRWQDASLAHVSATLALLAAVAWRLLPIMNRVVQGLLQMQQQLSTVDPILQKLHEVETLPQDRSEERPCPLQQQICFEHVCFRYPGTAEGHADALHDINLHIPKGSMVGLIGPSGAGKSTLVSLLTGLYTPSSGKILVDGQEMDAGLRTGWMRGIGYVPQNPFLLNGSLAENIAFSQWGEEIDRDRVRECCRMAAMDFLDDLENGIDTIIGERGVRLSGGQLQRVSIARALYNHPQVIIFDEATSALDTATEQAIQQTIESLRSHMTVIIIAHRLTTVEKCDWLYWVEKGHIQMYGNTEKVLSEYNIYYSTNQREKI</sequence>
<evidence type="ECO:0000256" key="1">
    <source>
        <dbReference type="ARBA" id="ARBA00004651"/>
    </source>
</evidence>
<evidence type="ECO:0008006" key="14">
    <source>
        <dbReference type="Google" id="ProtNLM"/>
    </source>
</evidence>
<dbReference type="STRING" id="901.DESPIGER_1421"/>
<reference evidence="12 13" key="2">
    <citation type="submission" date="2008-10" db="EMBL/GenBank/DDBJ databases">
        <authorList>
            <person name="Fulton L."/>
            <person name="Clifton S."/>
            <person name="Fulton B."/>
            <person name="Xu J."/>
            <person name="Minx P."/>
            <person name="Pepin K.H."/>
            <person name="Johnson M."/>
            <person name="Bhonagiri V."/>
            <person name="Nash W.E."/>
            <person name="Mardis E.R."/>
            <person name="Wilson R.K."/>
        </authorList>
    </citation>
    <scope>NUCLEOTIDE SEQUENCE [LARGE SCALE GENOMIC DNA]</scope>
    <source>
        <strain evidence="12 13">ATCC 29098</strain>
    </source>
</reference>
<dbReference type="PROSITE" id="PS50929">
    <property type="entry name" value="ABC_TM1F"/>
    <property type="match status" value="1"/>
</dbReference>
<dbReference type="PANTHER" id="PTHR24221:SF654">
    <property type="entry name" value="ATP-BINDING CASSETTE SUB-FAMILY B MEMBER 6"/>
    <property type="match status" value="1"/>
</dbReference>
<evidence type="ECO:0000313" key="13">
    <source>
        <dbReference type="Proteomes" id="UP000003676"/>
    </source>
</evidence>
<accession>B6WY72</accession>
<dbReference type="PROSITE" id="PS50893">
    <property type="entry name" value="ABC_TRANSPORTER_2"/>
    <property type="match status" value="1"/>
</dbReference>
<name>B6WY72_9BACT</name>
<dbReference type="Pfam" id="PF00005">
    <property type="entry name" value="ABC_tran"/>
    <property type="match status" value="1"/>
</dbReference>
<dbReference type="GO" id="GO:0140359">
    <property type="term" value="F:ABC-type transporter activity"/>
    <property type="evidence" value="ECO:0007669"/>
    <property type="project" value="InterPro"/>
</dbReference>
<evidence type="ECO:0000256" key="8">
    <source>
        <dbReference type="ARBA" id="ARBA00023136"/>
    </source>
</evidence>
<feature type="transmembrane region" description="Helical" evidence="9">
    <location>
        <begin position="274"/>
        <end position="291"/>
    </location>
</feature>
<feature type="transmembrane region" description="Helical" evidence="9">
    <location>
        <begin position="26"/>
        <end position="54"/>
    </location>
</feature>
<dbReference type="EMBL" id="ABXU01000088">
    <property type="protein sequence ID" value="EEB32128.1"/>
    <property type="molecule type" value="Genomic_DNA"/>
</dbReference>
<dbReference type="InterPro" id="IPR003593">
    <property type="entry name" value="AAA+_ATPase"/>
</dbReference>
<gene>
    <name evidence="12" type="ORF">DESPIG_03048</name>
</gene>
<dbReference type="InterPro" id="IPR011527">
    <property type="entry name" value="ABC1_TM_dom"/>
</dbReference>
<dbReference type="InterPro" id="IPR027417">
    <property type="entry name" value="P-loop_NTPase"/>
</dbReference>
<dbReference type="PROSITE" id="PS00211">
    <property type="entry name" value="ABC_TRANSPORTER_1"/>
    <property type="match status" value="1"/>
</dbReference>
<feature type="transmembrane region" description="Helical" evidence="9">
    <location>
        <begin position="84"/>
        <end position="109"/>
    </location>
</feature>
<keyword evidence="2" id="KW-0813">Transport</keyword>
<evidence type="ECO:0000256" key="4">
    <source>
        <dbReference type="ARBA" id="ARBA00022692"/>
    </source>
</evidence>
<dbReference type="GO" id="GO:0005886">
    <property type="term" value="C:plasma membrane"/>
    <property type="evidence" value="ECO:0007669"/>
    <property type="project" value="UniProtKB-SubCell"/>
</dbReference>
<comment type="subcellular location">
    <subcellularLocation>
        <location evidence="1">Cell membrane</location>
        <topology evidence="1">Multi-pass membrane protein</topology>
    </subcellularLocation>
</comment>
<dbReference type="AlphaFoldDB" id="B6WY72"/>
<dbReference type="GO" id="GO:0016887">
    <property type="term" value="F:ATP hydrolysis activity"/>
    <property type="evidence" value="ECO:0007669"/>
    <property type="project" value="InterPro"/>
</dbReference>
<dbReference type="Gene3D" id="1.20.1560.10">
    <property type="entry name" value="ABC transporter type 1, transmembrane domain"/>
    <property type="match status" value="1"/>
</dbReference>
<evidence type="ECO:0000256" key="7">
    <source>
        <dbReference type="ARBA" id="ARBA00022989"/>
    </source>
</evidence>
<protein>
    <recommendedName>
        <fullName evidence="14">ABC transporter, ATP-binding protein</fullName>
    </recommendedName>
</protein>
<dbReference type="InterPro" id="IPR039421">
    <property type="entry name" value="Type_1_exporter"/>
</dbReference>
<feature type="transmembrane region" description="Helical" evidence="9">
    <location>
        <begin position="170"/>
        <end position="203"/>
    </location>
</feature>
<dbReference type="InterPro" id="IPR003439">
    <property type="entry name" value="ABC_transporter-like_ATP-bd"/>
</dbReference>
<keyword evidence="3" id="KW-1003">Cell membrane</keyword>
<dbReference type="HOGENOM" id="CLU_000604_84_3_7"/>
<dbReference type="GO" id="GO:0005524">
    <property type="term" value="F:ATP binding"/>
    <property type="evidence" value="ECO:0007669"/>
    <property type="project" value="UniProtKB-KW"/>
</dbReference>
<keyword evidence="6" id="KW-0067">ATP-binding</keyword>
<organism evidence="12 13">
    <name type="scientific">Desulfovibrio piger ATCC 29098</name>
    <dbReference type="NCBI Taxonomy" id="411464"/>
    <lineage>
        <taxon>Bacteria</taxon>
        <taxon>Pseudomonadati</taxon>
        <taxon>Thermodesulfobacteriota</taxon>
        <taxon>Desulfovibrionia</taxon>
        <taxon>Desulfovibrionales</taxon>
        <taxon>Desulfovibrionaceae</taxon>
        <taxon>Desulfovibrio</taxon>
    </lineage>
</organism>
<keyword evidence="8 9" id="KW-0472">Membrane</keyword>
<dbReference type="InterPro" id="IPR036640">
    <property type="entry name" value="ABC1_TM_sf"/>
</dbReference>
<proteinExistence type="predicted"/>
<evidence type="ECO:0000313" key="12">
    <source>
        <dbReference type="EMBL" id="EEB32128.1"/>
    </source>
</evidence>
<dbReference type="SUPFAM" id="SSF52540">
    <property type="entry name" value="P-loop containing nucleoside triphosphate hydrolases"/>
    <property type="match status" value="1"/>
</dbReference>
<evidence type="ECO:0000256" key="9">
    <source>
        <dbReference type="SAM" id="Phobius"/>
    </source>
</evidence>
<evidence type="ECO:0000256" key="5">
    <source>
        <dbReference type="ARBA" id="ARBA00022741"/>
    </source>
</evidence>
<dbReference type="RefSeq" id="WP_006009187.1">
    <property type="nucleotide sequence ID" value="NZ_DS996361.1"/>
</dbReference>
<dbReference type="InterPro" id="IPR017871">
    <property type="entry name" value="ABC_transporter-like_CS"/>
</dbReference>
<evidence type="ECO:0000259" key="10">
    <source>
        <dbReference type="PROSITE" id="PS50893"/>
    </source>
</evidence>
<evidence type="ECO:0000256" key="2">
    <source>
        <dbReference type="ARBA" id="ARBA00022448"/>
    </source>
</evidence>
<feature type="transmembrane region" description="Helical" evidence="9">
    <location>
        <begin position="297"/>
        <end position="316"/>
    </location>
</feature>
<dbReference type="SMART" id="SM00382">
    <property type="entry name" value="AAA"/>
    <property type="match status" value="1"/>
</dbReference>
<keyword evidence="5" id="KW-0547">Nucleotide-binding</keyword>
<dbReference type="GO" id="GO:0034040">
    <property type="term" value="F:ATPase-coupled lipid transmembrane transporter activity"/>
    <property type="evidence" value="ECO:0007669"/>
    <property type="project" value="TreeGrafter"/>
</dbReference>
<keyword evidence="7 9" id="KW-1133">Transmembrane helix</keyword>
<dbReference type="Proteomes" id="UP000003676">
    <property type="component" value="Unassembled WGS sequence"/>
</dbReference>
<dbReference type="SUPFAM" id="SSF90123">
    <property type="entry name" value="ABC transporter transmembrane region"/>
    <property type="match status" value="1"/>
</dbReference>
<evidence type="ECO:0000259" key="11">
    <source>
        <dbReference type="PROSITE" id="PS50929"/>
    </source>
</evidence>